<reference evidence="4 5" key="1">
    <citation type="submission" date="2016-10" db="EMBL/GenBank/DDBJ databases">
        <authorList>
            <person name="de Groot N.N."/>
        </authorList>
    </citation>
    <scope>NUCLEOTIDE SEQUENCE [LARGE SCALE GENOMIC DNA]</scope>
    <source>
        <strain evidence="4 5">CGMCC 4.6945</strain>
    </source>
</reference>
<dbReference type="PANTHER" id="PTHR45947">
    <property type="entry name" value="SULFOQUINOVOSYL TRANSFERASE SQD2"/>
    <property type="match status" value="1"/>
</dbReference>
<evidence type="ECO:0000256" key="1">
    <source>
        <dbReference type="ARBA" id="ARBA00021292"/>
    </source>
</evidence>
<dbReference type="CDD" id="cd03801">
    <property type="entry name" value="GT4_PimA-like"/>
    <property type="match status" value="1"/>
</dbReference>
<evidence type="ECO:0000256" key="2">
    <source>
        <dbReference type="ARBA" id="ARBA00022679"/>
    </source>
</evidence>
<dbReference type="Gene3D" id="3.40.50.2000">
    <property type="entry name" value="Glycogen Phosphorylase B"/>
    <property type="match status" value="1"/>
</dbReference>
<name>A0A1I0X0F7_9CELL</name>
<evidence type="ECO:0000313" key="5">
    <source>
        <dbReference type="Proteomes" id="UP000199012"/>
    </source>
</evidence>
<dbReference type="OrthoDB" id="8878585at2"/>
<dbReference type="SUPFAM" id="SSF53756">
    <property type="entry name" value="UDP-Glycosyltransferase/glycogen phosphorylase"/>
    <property type="match status" value="1"/>
</dbReference>
<dbReference type="Pfam" id="PF00534">
    <property type="entry name" value="Glycos_transf_1"/>
    <property type="match status" value="1"/>
</dbReference>
<proteinExistence type="predicted"/>
<sequence length="369" mass="37263">MPTPLTVVSLSTSCWGAEESMLTLLGHLDVPARVAAPAGELVDAARAAGHATLTLTDPAVRRLGDIGKGIGAAGTGPALLGAAAALAGQPLWGKGPVVSFSMWLHLPLALAGRARGARVVLDLHDGPFTAAGAAVQSAAAFAATRVVATSRTALDHVGRWPHRRAAVVPRPVELPAGLGAAGETTGDETVADGTTPLRAVIVGRLDPEKRVDVALEAQRRARAAGVPVELTVVGAPHNGEPGLDHLRARWPDARFTGRLPHDAVLTELTGADLLVSTATGEAFGRTVVEAALLGVPSLVVGGGPAENVRDGRTGLLATGTGPDEVAAGLARAAADRAALTSMGAAARAELGALCDPATVTRQWWAEVAG</sequence>
<accession>A0A1I0X0F7</accession>
<dbReference type="EMBL" id="FOKA01000004">
    <property type="protein sequence ID" value="SFA94475.1"/>
    <property type="molecule type" value="Genomic_DNA"/>
</dbReference>
<dbReference type="InterPro" id="IPR050194">
    <property type="entry name" value="Glycosyltransferase_grp1"/>
</dbReference>
<evidence type="ECO:0000259" key="3">
    <source>
        <dbReference type="Pfam" id="PF00534"/>
    </source>
</evidence>
<dbReference type="GO" id="GO:0016757">
    <property type="term" value="F:glycosyltransferase activity"/>
    <property type="evidence" value="ECO:0007669"/>
    <property type="project" value="InterPro"/>
</dbReference>
<protein>
    <recommendedName>
        <fullName evidence="1">D-inositol 3-phosphate glycosyltransferase</fullName>
    </recommendedName>
</protein>
<gene>
    <name evidence="4" type="ORF">SAMN05421867_10436</name>
</gene>
<dbReference type="AlphaFoldDB" id="A0A1I0X0F7"/>
<keyword evidence="5" id="KW-1185">Reference proteome</keyword>
<dbReference type="InterPro" id="IPR001296">
    <property type="entry name" value="Glyco_trans_1"/>
</dbReference>
<keyword evidence="2 4" id="KW-0808">Transferase</keyword>
<evidence type="ECO:0000313" key="4">
    <source>
        <dbReference type="EMBL" id="SFA94475.1"/>
    </source>
</evidence>
<dbReference type="PANTHER" id="PTHR45947:SF3">
    <property type="entry name" value="SULFOQUINOVOSYL TRANSFERASE SQD2"/>
    <property type="match status" value="1"/>
</dbReference>
<dbReference type="STRING" id="988821.SAMN05421867_10436"/>
<dbReference type="RefSeq" id="WP_139224308.1">
    <property type="nucleotide sequence ID" value="NZ_BONM01000015.1"/>
</dbReference>
<organism evidence="4 5">
    <name type="scientific">Cellulomonas marina</name>
    <dbReference type="NCBI Taxonomy" id="988821"/>
    <lineage>
        <taxon>Bacteria</taxon>
        <taxon>Bacillati</taxon>
        <taxon>Actinomycetota</taxon>
        <taxon>Actinomycetes</taxon>
        <taxon>Micrococcales</taxon>
        <taxon>Cellulomonadaceae</taxon>
        <taxon>Cellulomonas</taxon>
    </lineage>
</organism>
<dbReference type="Proteomes" id="UP000199012">
    <property type="component" value="Unassembled WGS sequence"/>
</dbReference>
<feature type="domain" description="Glycosyl transferase family 1" evidence="3">
    <location>
        <begin position="196"/>
        <end position="347"/>
    </location>
</feature>